<dbReference type="PANTHER" id="PTHR31544">
    <property type="entry name" value="AIG2-LIKE PROTEIN D"/>
    <property type="match status" value="1"/>
</dbReference>
<dbReference type="SUPFAM" id="SSF110857">
    <property type="entry name" value="Gamma-glutamyl cyclotransferase-like"/>
    <property type="match status" value="1"/>
</dbReference>
<dbReference type="InterPro" id="IPR009288">
    <property type="entry name" value="AIG2-like_dom"/>
</dbReference>
<dbReference type="Proteomes" id="UP000327013">
    <property type="component" value="Unassembled WGS sequence"/>
</dbReference>
<dbReference type="AlphaFoldDB" id="A0A5N6KYQ3"/>
<dbReference type="CDD" id="cd06661">
    <property type="entry name" value="GGCT_like"/>
    <property type="match status" value="1"/>
</dbReference>
<name>A0A5N6KYQ3_9ROSI</name>
<dbReference type="Pfam" id="PF06094">
    <property type="entry name" value="GGACT"/>
    <property type="match status" value="1"/>
</dbReference>
<evidence type="ECO:0000256" key="4">
    <source>
        <dbReference type="ARBA" id="ARBA00023315"/>
    </source>
</evidence>
<evidence type="ECO:0000313" key="8">
    <source>
        <dbReference type="Proteomes" id="UP000327013"/>
    </source>
</evidence>
<gene>
    <name evidence="7" type="ORF">FH972_024691</name>
</gene>
<dbReference type="PANTHER" id="PTHR31544:SF2">
    <property type="entry name" value="AIG2-LIKE PROTEIN D"/>
    <property type="match status" value="1"/>
</dbReference>
<comment type="caution">
    <text evidence="7">The sequence shown here is derived from an EMBL/GenBank/DDBJ whole genome shotgun (WGS) entry which is preliminary data.</text>
</comment>
<dbReference type="GO" id="GO:0016746">
    <property type="term" value="F:acyltransferase activity"/>
    <property type="evidence" value="ECO:0007669"/>
    <property type="project" value="UniProtKB-KW"/>
</dbReference>
<keyword evidence="4" id="KW-0012">Acyltransferase</keyword>
<dbReference type="EMBL" id="VIBQ01000017">
    <property type="protein sequence ID" value="KAB8360959.1"/>
    <property type="molecule type" value="Genomic_DNA"/>
</dbReference>
<keyword evidence="3" id="KW-0808">Transferase</keyword>
<evidence type="ECO:0000256" key="1">
    <source>
        <dbReference type="ARBA" id="ARBA00002782"/>
    </source>
</evidence>
<evidence type="ECO:0000313" key="7">
    <source>
        <dbReference type="EMBL" id="KAB8360959.1"/>
    </source>
</evidence>
<dbReference type="InterPro" id="IPR036568">
    <property type="entry name" value="GGCT-like_sf"/>
</dbReference>
<evidence type="ECO:0000256" key="5">
    <source>
        <dbReference type="ARBA" id="ARBA00030602"/>
    </source>
</evidence>
<evidence type="ECO:0000259" key="6">
    <source>
        <dbReference type="Pfam" id="PF06094"/>
    </source>
</evidence>
<comment type="function">
    <text evidence="1">Putative gamma-glutamylcyclotransferase.</text>
</comment>
<feature type="domain" description="Gamma-glutamylcyclotransferase AIG2-like" evidence="6">
    <location>
        <begin position="10"/>
        <end position="138"/>
    </location>
</feature>
<keyword evidence="8" id="KW-1185">Reference proteome</keyword>
<dbReference type="Gene3D" id="3.10.490.10">
    <property type="entry name" value="Gamma-glutamyl cyclotransferase-like"/>
    <property type="match status" value="1"/>
</dbReference>
<dbReference type="InterPro" id="IPR045038">
    <property type="entry name" value="AIG2-like"/>
</dbReference>
<evidence type="ECO:0000256" key="2">
    <source>
        <dbReference type="ARBA" id="ARBA00008861"/>
    </source>
</evidence>
<proteinExistence type="inferred from homology"/>
<accession>A0A5N6KYQ3</accession>
<comment type="similarity">
    <text evidence="2">Belongs to the gamma-glutamylcyclotransferase family.</text>
</comment>
<sequence>MATAGPHTAFFYGTLMASSVVHRVTGAPRFSPSSTSKPYYTTRPAILHAHRRRRVLHADYPAVTPSHAVDTVRGTFITGLSDSDIFRLDKFEGEEYERRKVRVQLLSFGDEALVDGNVSREHEPADEWAETQTYIWIASESELDTHEWDFDEFVKTKMWRWSGDSEEFAASDAAAREIHERDPTGGRQYFVSGKEDEMITAAV</sequence>
<protein>
    <recommendedName>
        <fullName evidence="5">Putative gamma-glutamylcyclotransferase</fullName>
    </recommendedName>
</protein>
<evidence type="ECO:0000256" key="3">
    <source>
        <dbReference type="ARBA" id="ARBA00022679"/>
    </source>
</evidence>
<organism evidence="7 8">
    <name type="scientific">Carpinus fangiana</name>
    <dbReference type="NCBI Taxonomy" id="176857"/>
    <lineage>
        <taxon>Eukaryota</taxon>
        <taxon>Viridiplantae</taxon>
        <taxon>Streptophyta</taxon>
        <taxon>Embryophyta</taxon>
        <taxon>Tracheophyta</taxon>
        <taxon>Spermatophyta</taxon>
        <taxon>Magnoliopsida</taxon>
        <taxon>eudicotyledons</taxon>
        <taxon>Gunneridae</taxon>
        <taxon>Pentapetalae</taxon>
        <taxon>rosids</taxon>
        <taxon>fabids</taxon>
        <taxon>Fagales</taxon>
        <taxon>Betulaceae</taxon>
        <taxon>Carpinus</taxon>
    </lineage>
</organism>
<dbReference type="OrthoDB" id="1044435at2759"/>
<dbReference type="InterPro" id="IPR013024">
    <property type="entry name" value="GGCT-like"/>
</dbReference>
<reference evidence="7 8" key="1">
    <citation type="submission" date="2019-06" db="EMBL/GenBank/DDBJ databases">
        <title>A chromosomal-level reference genome of Carpinus fangiana (Coryloideae, Betulaceae).</title>
        <authorList>
            <person name="Yang X."/>
            <person name="Wang Z."/>
            <person name="Zhang L."/>
            <person name="Hao G."/>
            <person name="Liu J."/>
            <person name="Yang Y."/>
        </authorList>
    </citation>
    <scope>NUCLEOTIDE SEQUENCE [LARGE SCALE GENOMIC DNA]</scope>
    <source>
        <strain evidence="7">Cfa_2016G</strain>
        <tissue evidence="7">Leaf</tissue>
    </source>
</reference>